<dbReference type="PANTHER" id="PTHR10510:SF2">
    <property type="entry name" value="CYTOCHROME C OXIDASE SUBUNIT 7A-RELATED PROTEIN, MITOCHONDRIAL"/>
    <property type="match status" value="1"/>
</dbReference>
<sequence>VYYKFSRSTQKLARAWASKAYTPQGLQLVSMETPPTTFATPTKPTSSATAYDYAGKNKVPELQKFFQKADGMPIHLKGGLPDQMLYQTTMALTMGWTIYCLTLHGLAAQKLACLKIPNKKNKKK</sequence>
<keyword evidence="5" id="KW-0496">Mitochondrion</keyword>
<dbReference type="InterPro" id="IPR003177">
    <property type="entry name" value="Cytc_oxidase_su7a_met"/>
</dbReference>
<dbReference type="Ensembl" id="ENSMSIT00000030900.1">
    <property type="protein sequence ID" value="ENSMSIP00000024485.1"/>
    <property type="gene ID" value="ENSMSIG00000020706.1"/>
</dbReference>
<dbReference type="AlphaFoldDB" id="A0A8C6HN62"/>
<reference evidence="7" key="1">
    <citation type="submission" date="2025-08" db="UniProtKB">
        <authorList>
            <consortium name="Ensembl"/>
        </authorList>
    </citation>
    <scope>IDENTIFICATION</scope>
</reference>
<evidence type="ECO:0000256" key="1">
    <source>
        <dbReference type="ARBA" id="ARBA00004434"/>
    </source>
</evidence>
<dbReference type="Proteomes" id="UP000694415">
    <property type="component" value="Unplaced"/>
</dbReference>
<dbReference type="GO" id="GO:0045277">
    <property type="term" value="C:respiratory chain complex IV"/>
    <property type="evidence" value="ECO:0007669"/>
    <property type="project" value="InterPro"/>
</dbReference>
<evidence type="ECO:0000256" key="6">
    <source>
        <dbReference type="ARBA" id="ARBA00023136"/>
    </source>
</evidence>
<dbReference type="InterPro" id="IPR039297">
    <property type="entry name" value="COX7a"/>
</dbReference>
<evidence type="ECO:0000313" key="7">
    <source>
        <dbReference type="Ensembl" id="ENSMSIP00000024485.1"/>
    </source>
</evidence>
<dbReference type="InterPro" id="IPR036539">
    <property type="entry name" value="Cyt_c_oxidase_su7a_sf"/>
</dbReference>
<name>A0A8C6HN62_MUSSI</name>
<dbReference type="Pfam" id="PF02238">
    <property type="entry name" value="COX7a"/>
    <property type="match status" value="1"/>
</dbReference>
<evidence type="ECO:0000256" key="2">
    <source>
        <dbReference type="ARBA" id="ARBA00009331"/>
    </source>
</evidence>
<dbReference type="CDD" id="cd00928">
    <property type="entry name" value="Cyt_c_Oxidase_VIIa"/>
    <property type="match status" value="1"/>
</dbReference>
<accession>A0A8C6HN62</accession>
<protein>
    <submittedName>
        <fullName evidence="7">Uncharacterized protein</fullName>
    </submittedName>
</protein>
<dbReference type="GO" id="GO:0006123">
    <property type="term" value="P:mitochondrial electron transport, cytochrome c to oxygen"/>
    <property type="evidence" value="ECO:0007669"/>
    <property type="project" value="InterPro"/>
</dbReference>
<reference evidence="7" key="2">
    <citation type="submission" date="2025-09" db="UniProtKB">
        <authorList>
            <consortium name="Ensembl"/>
        </authorList>
    </citation>
    <scope>IDENTIFICATION</scope>
</reference>
<dbReference type="Gene3D" id="4.10.91.10">
    <property type="entry name" value="Cytochrome c oxidase, subunit VIIa"/>
    <property type="match status" value="1"/>
</dbReference>
<dbReference type="GeneTree" id="ENSGT00940000154815"/>
<dbReference type="PANTHER" id="PTHR10510">
    <property type="entry name" value="CYTOCHROME C OXIDASE POLYPEPTIDE 7A"/>
    <property type="match status" value="1"/>
</dbReference>
<evidence type="ECO:0000256" key="3">
    <source>
        <dbReference type="ARBA" id="ARBA00022792"/>
    </source>
</evidence>
<keyword evidence="4" id="KW-0809">Transit peptide</keyword>
<comment type="subcellular location">
    <subcellularLocation>
        <location evidence="1">Mitochondrion inner membrane</location>
        <topology evidence="1">Single-pass membrane protein</topology>
    </subcellularLocation>
</comment>
<dbReference type="GO" id="GO:0005743">
    <property type="term" value="C:mitochondrial inner membrane"/>
    <property type="evidence" value="ECO:0007669"/>
    <property type="project" value="UniProtKB-SubCell"/>
</dbReference>
<keyword evidence="6" id="KW-0472">Membrane</keyword>
<dbReference type="SUPFAM" id="SSF81419">
    <property type="entry name" value="Mitochondrial cytochrome c oxidase subunit VIIa"/>
    <property type="match status" value="1"/>
</dbReference>
<organism evidence="7 8">
    <name type="scientific">Mus spicilegus</name>
    <name type="common">Mound-building mouse</name>
    <dbReference type="NCBI Taxonomy" id="10103"/>
    <lineage>
        <taxon>Eukaryota</taxon>
        <taxon>Metazoa</taxon>
        <taxon>Chordata</taxon>
        <taxon>Craniata</taxon>
        <taxon>Vertebrata</taxon>
        <taxon>Euteleostomi</taxon>
        <taxon>Mammalia</taxon>
        <taxon>Eutheria</taxon>
        <taxon>Euarchontoglires</taxon>
        <taxon>Glires</taxon>
        <taxon>Rodentia</taxon>
        <taxon>Myomorpha</taxon>
        <taxon>Muroidea</taxon>
        <taxon>Muridae</taxon>
        <taxon>Murinae</taxon>
        <taxon>Mus</taxon>
        <taxon>Mus</taxon>
    </lineage>
</organism>
<dbReference type="GO" id="GO:0097250">
    <property type="term" value="P:mitochondrial respirasome assembly"/>
    <property type="evidence" value="ECO:0007669"/>
    <property type="project" value="TreeGrafter"/>
</dbReference>
<evidence type="ECO:0000256" key="4">
    <source>
        <dbReference type="ARBA" id="ARBA00022946"/>
    </source>
</evidence>
<evidence type="ECO:0000256" key="5">
    <source>
        <dbReference type="ARBA" id="ARBA00023128"/>
    </source>
</evidence>
<keyword evidence="3" id="KW-0999">Mitochondrion inner membrane</keyword>
<dbReference type="GO" id="GO:0002082">
    <property type="term" value="P:regulation of oxidative phosphorylation"/>
    <property type="evidence" value="ECO:0007669"/>
    <property type="project" value="TreeGrafter"/>
</dbReference>
<evidence type="ECO:0000313" key="8">
    <source>
        <dbReference type="Proteomes" id="UP000694415"/>
    </source>
</evidence>
<dbReference type="FunFam" id="4.10.91.10:FF:000001">
    <property type="entry name" value="Cytochrome c oxidase subunit 7A1, mitochondrial"/>
    <property type="match status" value="1"/>
</dbReference>
<proteinExistence type="inferred from homology"/>
<comment type="similarity">
    <text evidence="2">Belongs to the cytochrome c oxidase VIIa family.</text>
</comment>
<keyword evidence="8" id="KW-1185">Reference proteome</keyword>